<dbReference type="InterPro" id="IPR050546">
    <property type="entry name" value="Glycosyl_Hydrlase_16"/>
</dbReference>
<dbReference type="CDD" id="cd08024">
    <property type="entry name" value="GH16_CCF"/>
    <property type="match status" value="1"/>
</dbReference>
<evidence type="ECO:0000259" key="3">
    <source>
        <dbReference type="PROSITE" id="PS51762"/>
    </source>
</evidence>
<reference evidence="4 5" key="1">
    <citation type="journal article" date="2023" name="Insect Mol. Biol.">
        <title>Genome sequencing provides insights into the evolution of gene families encoding plant cell wall-degrading enzymes in longhorned beetles.</title>
        <authorList>
            <person name="Shin N.R."/>
            <person name="Okamura Y."/>
            <person name="Kirsch R."/>
            <person name="Pauchet Y."/>
        </authorList>
    </citation>
    <scope>NUCLEOTIDE SEQUENCE [LARGE SCALE GENOMIC DNA]</scope>
    <source>
        <strain evidence="4">EAD_L_NR</strain>
    </source>
</reference>
<dbReference type="PANTHER" id="PTHR10963">
    <property type="entry name" value="GLYCOSYL HYDROLASE-RELATED"/>
    <property type="match status" value="1"/>
</dbReference>
<comment type="caution">
    <text evidence="4">The sequence shown here is derived from an EMBL/GenBank/DDBJ whole genome shotgun (WGS) entry which is preliminary data.</text>
</comment>
<dbReference type="InterPro" id="IPR013320">
    <property type="entry name" value="ConA-like_dom_sf"/>
</dbReference>
<sequence>MSLTYISLVVIIFFELFQRGNTDCDVASVTTASGTQAPEGKICPGDLIFEDTFDKVDLSKWQYEISLWGGGSVESKSLIWPDGDLTYRLPIILEYLRRPNTYVLLKERGCFQGGNYEFQWYNNDRNNSYTEDGIYHIRPTLLADDTGEDFLYSGTIDLGNTCTNSENYGCRREGTTENVLNPIKSSRIHSIDTFSFKYGKVEARAKVPAGDWLWPAFWMMPRYSVYSGWPASGEIDIMESRGNKQLIGSSGVNIGAQQVGSTMHWGPNYNVNKFLLTHWEQNNDAGYDVDFHNYQLEWTPEKIEFSVDDVIIGSVSPPEGGFWELGSLSDTGLENPWINSTNIRMAPFDQEFFLIINLAVGGTGYFPDDATNPGGKPWLNTSPHAATDFWKGEDQWLPTWNRETDSSHLQVDYVRVWAL</sequence>
<dbReference type="PANTHER" id="PTHR10963:SF55">
    <property type="entry name" value="GLYCOSIDE HYDROLASE FAMILY 16 PROTEIN"/>
    <property type="match status" value="1"/>
</dbReference>
<organism evidence="4 5">
    <name type="scientific">Exocentrus adspersus</name>
    <dbReference type="NCBI Taxonomy" id="1586481"/>
    <lineage>
        <taxon>Eukaryota</taxon>
        <taxon>Metazoa</taxon>
        <taxon>Ecdysozoa</taxon>
        <taxon>Arthropoda</taxon>
        <taxon>Hexapoda</taxon>
        <taxon>Insecta</taxon>
        <taxon>Pterygota</taxon>
        <taxon>Neoptera</taxon>
        <taxon>Endopterygota</taxon>
        <taxon>Coleoptera</taxon>
        <taxon>Polyphaga</taxon>
        <taxon>Cucujiformia</taxon>
        <taxon>Chrysomeloidea</taxon>
        <taxon>Cerambycidae</taxon>
        <taxon>Lamiinae</taxon>
        <taxon>Acanthocinini</taxon>
        <taxon>Exocentrus</taxon>
    </lineage>
</organism>
<keyword evidence="2" id="KW-0732">Signal</keyword>
<feature type="chain" id="PRO_5043832625" description="GH16 domain-containing protein" evidence="2">
    <location>
        <begin position="23"/>
        <end position="419"/>
    </location>
</feature>
<protein>
    <recommendedName>
        <fullName evidence="3">GH16 domain-containing protein</fullName>
    </recommendedName>
</protein>
<dbReference type="AlphaFoldDB" id="A0AAV8VS25"/>
<dbReference type="InterPro" id="IPR000757">
    <property type="entry name" value="Beta-glucanase-like"/>
</dbReference>
<gene>
    <name evidence="4" type="ORF">NQ315_013391</name>
</gene>
<feature type="domain" description="GH16" evidence="3">
    <location>
        <begin position="116"/>
        <end position="419"/>
    </location>
</feature>
<evidence type="ECO:0000256" key="2">
    <source>
        <dbReference type="SAM" id="SignalP"/>
    </source>
</evidence>
<dbReference type="GO" id="GO:0004553">
    <property type="term" value="F:hydrolase activity, hydrolyzing O-glycosyl compounds"/>
    <property type="evidence" value="ECO:0007669"/>
    <property type="project" value="InterPro"/>
</dbReference>
<accession>A0AAV8VS25</accession>
<dbReference type="SUPFAM" id="SSF49899">
    <property type="entry name" value="Concanavalin A-like lectins/glucanases"/>
    <property type="match status" value="1"/>
</dbReference>
<evidence type="ECO:0000256" key="1">
    <source>
        <dbReference type="ARBA" id="ARBA00006865"/>
    </source>
</evidence>
<comment type="similarity">
    <text evidence="1">Belongs to the glycosyl hydrolase 16 family.</text>
</comment>
<evidence type="ECO:0000313" key="4">
    <source>
        <dbReference type="EMBL" id="KAJ8916920.1"/>
    </source>
</evidence>
<dbReference type="PROSITE" id="PS51762">
    <property type="entry name" value="GH16_2"/>
    <property type="match status" value="1"/>
</dbReference>
<dbReference type="GO" id="GO:0005975">
    <property type="term" value="P:carbohydrate metabolic process"/>
    <property type="evidence" value="ECO:0007669"/>
    <property type="project" value="InterPro"/>
</dbReference>
<dbReference type="Pfam" id="PF00722">
    <property type="entry name" value="Glyco_hydro_16"/>
    <property type="match status" value="1"/>
</dbReference>
<feature type="signal peptide" evidence="2">
    <location>
        <begin position="1"/>
        <end position="22"/>
    </location>
</feature>
<dbReference type="EMBL" id="JANEYG010000038">
    <property type="protein sequence ID" value="KAJ8916920.1"/>
    <property type="molecule type" value="Genomic_DNA"/>
</dbReference>
<keyword evidence="5" id="KW-1185">Reference proteome</keyword>
<name>A0AAV8VS25_9CUCU</name>
<proteinExistence type="inferred from homology"/>
<dbReference type="Proteomes" id="UP001159042">
    <property type="component" value="Unassembled WGS sequence"/>
</dbReference>
<evidence type="ECO:0000313" key="5">
    <source>
        <dbReference type="Proteomes" id="UP001159042"/>
    </source>
</evidence>
<dbReference type="Gene3D" id="2.60.120.200">
    <property type="match status" value="1"/>
</dbReference>